<dbReference type="EMBL" id="JBHRSA010000046">
    <property type="protein sequence ID" value="MFC3041117.1"/>
    <property type="molecule type" value="Genomic_DNA"/>
</dbReference>
<comment type="caution">
    <text evidence="5">The sequence shown here is derived from an EMBL/GenBank/DDBJ whole genome shotgun (WGS) entry which is preliminary data.</text>
</comment>
<dbReference type="InterPro" id="IPR029039">
    <property type="entry name" value="Flavoprotein-like_sf"/>
</dbReference>
<evidence type="ECO:0000256" key="2">
    <source>
        <dbReference type="ARBA" id="ARBA00022643"/>
    </source>
</evidence>
<organism evidence="5 6">
    <name type="scientific">Virgibacillus xinjiangensis</name>
    <dbReference type="NCBI Taxonomy" id="393090"/>
    <lineage>
        <taxon>Bacteria</taxon>
        <taxon>Bacillati</taxon>
        <taxon>Bacillota</taxon>
        <taxon>Bacilli</taxon>
        <taxon>Bacillales</taxon>
        <taxon>Bacillaceae</taxon>
        <taxon>Virgibacillus</taxon>
    </lineage>
</organism>
<gene>
    <name evidence="5" type="ORF">ACFOGI_12790</name>
</gene>
<dbReference type="RefSeq" id="WP_390273213.1">
    <property type="nucleotide sequence ID" value="NZ_JBHRSA010000046.1"/>
</dbReference>
<dbReference type="EC" id="1.-.-.-" evidence="5"/>
<name>A0ABV7CXQ5_9BACI</name>
<sequence>MKVIGIAGSIVGSKTRATVEKVLDNVKKFSPEVEVELVDLKDYQLDFCDGRHYTEYEGDTKTLINQLMEADAYIIGTPIFQASIPGALKNMFDVLPVDTMMNKTAGMIATAGSSKHHLVVEHQLKPILSYMKAMVLPQYVFIEEEYFDEKKEITNGEILYRLEKLAEDVIEMGKRIRKTHG</sequence>
<dbReference type="PANTHER" id="PTHR43408">
    <property type="entry name" value="FMN REDUCTASE (NADPH)"/>
    <property type="match status" value="1"/>
</dbReference>
<evidence type="ECO:0000313" key="6">
    <source>
        <dbReference type="Proteomes" id="UP001595279"/>
    </source>
</evidence>
<keyword evidence="3 5" id="KW-0560">Oxidoreductase</keyword>
<dbReference type="InterPro" id="IPR051814">
    <property type="entry name" value="NAD(P)H-dep_FMN_reductase"/>
</dbReference>
<keyword evidence="2" id="KW-0288">FMN</keyword>
<dbReference type="Proteomes" id="UP001595279">
    <property type="component" value="Unassembled WGS sequence"/>
</dbReference>
<accession>A0ABV7CXQ5</accession>
<dbReference type="SUPFAM" id="SSF52218">
    <property type="entry name" value="Flavoproteins"/>
    <property type="match status" value="1"/>
</dbReference>
<dbReference type="Pfam" id="PF03358">
    <property type="entry name" value="FMN_red"/>
    <property type="match status" value="1"/>
</dbReference>
<dbReference type="PANTHER" id="PTHR43408:SF2">
    <property type="entry name" value="FMN REDUCTASE (NADPH)"/>
    <property type="match status" value="1"/>
</dbReference>
<evidence type="ECO:0000256" key="1">
    <source>
        <dbReference type="ARBA" id="ARBA00022630"/>
    </source>
</evidence>
<evidence type="ECO:0000313" key="5">
    <source>
        <dbReference type="EMBL" id="MFC3041117.1"/>
    </source>
</evidence>
<keyword evidence="1" id="KW-0285">Flavoprotein</keyword>
<proteinExistence type="predicted"/>
<dbReference type="GO" id="GO:0016491">
    <property type="term" value="F:oxidoreductase activity"/>
    <property type="evidence" value="ECO:0007669"/>
    <property type="project" value="UniProtKB-KW"/>
</dbReference>
<protein>
    <submittedName>
        <fullName evidence="5">NADPH-dependent FMN reductase</fullName>
        <ecNumber evidence="5">1.-.-.-</ecNumber>
    </submittedName>
</protein>
<feature type="domain" description="NADPH-dependent FMN reductase-like" evidence="4">
    <location>
        <begin position="1"/>
        <end position="143"/>
    </location>
</feature>
<reference evidence="6" key="1">
    <citation type="journal article" date="2019" name="Int. J. Syst. Evol. Microbiol.">
        <title>The Global Catalogue of Microorganisms (GCM) 10K type strain sequencing project: providing services to taxonomists for standard genome sequencing and annotation.</title>
        <authorList>
            <consortium name="The Broad Institute Genomics Platform"/>
            <consortium name="The Broad Institute Genome Sequencing Center for Infectious Disease"/>
            <person name="Wu L."/>
            <person name="Ma J."/>
        </authorList>
    </citation>
    <scope>NUCLEOTIDE SEQUENCE [LARGE SCALE GENOMIC DNA]</scope>
    <source>
        <strain evidence="6">KCTC 13128</strain>
    </source>
</reference>
<dbReference type="InterPro" id="IPR005025">
    <property type="entry name" value="FMN_Rdtase-like_dom"/>
</dbReference>
<keyword evidence="6" id="KW-1185">Reference proteome</keyword>
<evidence type="ECO:0000259" key="4">
    <source>
        <dbReference type="Pfam" id="PF03358"/>
    </source>
</evidence>
<evidence type="ECO:0000256" key="3">
    <source>
        <dbReference type="ARBA" id="ARBA00023002"/>
    </source>
</evidence>
<dbReference type="Gene3D" id="3.40.50.360">
    <property type="match status" value="1"/>
</dbReference>